<dbReference type="RefSeq" id="WP_386128473.1">
    <property type="nucleotide sequence ID" value="NZ_JBHTJL010000009.1"/>
</dbReference>
<reference evidence="3" key="1">
    <citation type="journal article" date="2019" name="Int. J. Syst. Evol. Microbiol.">
        <title>The Global Catalogue of Microorganisms (GCM) 10K type strain sequencing project: providing services to taxonomists for standard genome sequencing and annotation.</title>
        <authorList>
            <consortium name="The Broad Institute Genomics Platform"/>
            <consortium name="The Broad Institute Genome Sequencing Center for Infectious Disease"/>
            <person name="Wu L."/>
            <person name="Ma J."/>
        </authorList>
    </citation>
    <scope>NUCLEOTIDE SEQUENCE [LARGE SCALE GENOMIC DNA]</scope>
    <source>
        <strain evidence="3">CCUG 62215</strain>
    </source>
</reference>
<feature type="chain" id="PRO_5046518804" description="Lipoprotein" evidence="1">
    <location>
        <begin position="25"/>
        <end position="163"/>
    </location>
</feature>
<sequence length="163" mass="18290">MKSIKIFIKLLCLALLTVSFSQCASTMKLEKEAPTTFGETYYQNWVAGVQGGGSGINVFIEVNSKSIQLDSIYFRGNIAKLQTKPSNKQMYIGRFSTEANKSLYETLSKSDVKLQDEDFPFKLDNSECVVSYSEDGKQKYFKISNLKEKPLEALPMSAPPNKN</sequence>
<proteinExistence type="predicted"/>
<name>A0ABW3N6J2_9FLAO</name>
<keyword evidence="1" id="KW-0732">Signal</keyword>
<evidence type="ECO:0008006" key="4">
    <source>
        <dbReference type="Google" id="ProtNLM"/>
    </source>
</evidence>
<feature type="signal peptide" evidence="1">
    <location>
        <begin position="1"/>
        <end position="24"/>
    </location>
</feature>
<organism evidence="2 3">
    <name type="scientific">Winogradskyella litorisediminis</name>
    <dbReference type="NCBI Taxonomy" id="1156618"/>
    <lineage>
        <taxon>Bacteria</taxon>
        <taxon>Pseudomonadati</taxon>
        <taxon>Bacteroidota</taxon>
        <taxon>Flavobacteriia</taxon>
        <taxon>Flavobacteriales</taxon>
        <taxon>Flavobacteriaceae</taxon>
        <taxon>Winogradskyella</taxon>
    </lineage>
</organism>
<accession>A0ABW3N6J2</accession>
<evidence type="ECO:0000256" key="1">
    <source>
        <dbReference type="SAM" id="SignalP"/>
    </source>
</evidence>
<dbReference type="EMBL" id="JBHTJL010000009">
    <property type="protein sequence ID" value="MFD1062528.1"/>
    <property type="molecule type" value="Genomic_DNA"/>
</dbReference>
<evidence type="ECO:0000313" key="3">
    <source>
        <dbReference type="Proteomes" id="UP001597013"/>
    </source>
</evidence>
<evidence type="ECO:0000313" key="2">
    <source>
        <dbReference type="EMBL" id="MFD1062528.1"/>
    </source>
</evidence>
<gene>
    <name evidence="2" type="ORF">ACFQ1Q_04660</name>
</gene>
<keyword evidence="3" id="KW-1185">Reference proteome</keyword>
<dbReference type="Proteomes" id="UP001597013">
    <property type="component" value="Unassembled WGS sequence"/>
</dbReference>
<comment type="caution">
    <text evidence="2">The sequence shown here is derived from an EMBL/GenBank/DDBJ whole genome shotgun (WGS) entry which is preliminary data.</text>
</comment>
<protein>
    <recommendedName>
        <fullName evidence="4">Lipoprotein</fullName>
    </recommendedName>
</protein>